<proteinExistence type="inferred from homology"/>
<evidence type="ECO:0000313" key="7">
    <source>
        <dbReference type="Proteomes" id="UP001301869"/>
    </source>
</evidence>
<dbReference type="Gene3D" id="3.40.50.720">
    <property type="entry name" value="NAD(P)-binding Rossmann-like Domain"/>
    <property type="match status" value="2"/>
</dbReference>
<dbReference type="InterPro" id="IPR014026">
    <property type="entry name" value="UDP-Glc/GDP-Man_DH_dimer"/>
</dbReference>
<dbReference type="SUPFAM" id="SSF51735">
    <property type="entry name" value="NAD(P)-binding Rossmann-fold domains"/>
    <property type="match status" value="1"/>
</dbReference>
<name>A0ABY9YWS8_9GAMM</name>
<dbReference type="PANTHER" id="PTHR43750">
    <property type="entry name" value="UDP-GLUCOSE 6-DEHYDROGENASE TUAD"/>
    <property type="match status" value="1"/>
</dbReference>
<gene>
    <name evidence="6" type="ORF">P1P91_08450</name>
</gene>
<protein>
    <recommendedName>
        <fullName evidence="1 3">UDP-glucose 6-dehydrogenase</fullName>
        <ecNumber evidence="3">1.1.1.22</ecNumber>
    </recommendedName>
</protein>
<feature type="region of interest" description="Disordered" evidence="4">
    <location>
        <begin position="424"/>
        <end position="451"/>
    </location>
</feature>
<dbReference type="Pfam" id="PF03720">
    <property type="entry name" value="UDPG_MGDP_dh_C"/>
    <property type="match status" value="1"/>
</dbReference>
<dbReference type="SMART" id="SM00984">
    <property type="entry name" value="UDPG_MGDP_dh_C"/>
    <property type="match status" value="1"/>
</dbReference>
<sequence length="451" mass="49876">MRILIYGSELSAATAAAALAWVGHRVSWLPHASQPWSALREADWLRREPQLFEQIEHSRADGHLTLVDSVEAVGDLDALWLGLSPSQRKDAETLLRHPAMGSKARLVLVNNSTFPVGETERLERCLGGPHIGVALPDMLEEGRAWTTFTRPTRWLLGCDDARGERLVRELLRAFNRRSEVFQRMPRRDAELTKLAINGMLATRISYMNEIAGLADTLGVDVEHVRQGMGADTRIGFEYLYPGCGFGGPSFSRDLMRLADAQLSSGRASALLDRVMDINEQKKETLFRKLWAHFGGELAGRTIAIWGAAFKPGTVRIDQAPVLTLLEALWAQGVHVKLHDPAAIPALVEAVGERADLTVFSDDPYRACEGADALLLVTEWKTYWNPDWERLAGTLRARLILDGRNIYDPDFVASCGLCYRGIGRRADPASPGPRESLPQQAQGPGEARGKES</sequence>
<dbReference type="SUPFAM" id="SSF52413">
    <property type="entry name" value="UDP-glucose/GDP-mannose dehydrogenase C-terminal domain"/>
    <property type="match status" value="1"/>
</dbReference>
<dbReference type="PIRSF" id="PIRSF000124">
    <property type="entry name" value="UDPglc_GDPman_dh"/>
    <property type="match status" value="1"/>
</dbReference>
<dbReference type="EC" id="1.1.1.22" evidence="3"/>
<keyword evidence="3" id="KW-0520">NAD</keyword>
<keyword evidence="7" id="KW-1185">Reference proteome</keyword>
<evidence type="ECO:0000256" key="3">
    <source>
        <dbReference type="PIRNR" id="PIRNR000124"/>
    </source>
</evidence>
<evidence type="ECO:0000256" key="1">
    <source>
        <dbReference type="ARBA" id="ARBA00015132"/>
    </source>
</evidence>
<dbReference type="Proteomes" id="UP001301869">
    <property type="component" value="Chromosome"/>
</dbReference>
<dbReference type="PIRSF" id="PIRSF500134">
    <property type="entry name" value="UDPglc_DH_bac"/>
    <property type="match status" value="1"/>
</dbReference>
<dbReference type="SUPFAM" id="SSF48179">
    <property type="entry name" value="6-phosphogluconate dehydrogenase C-terminal domain-like"/>
    <property type="match status" value="1"/>
</dbReference>
<evidence type="ECO:0000256" key="2">
    <source>
        <dbReference type="ARBA" id="ARBA00023002"/>
    </source>
</evidence>
<dbReference type="InterPro" id="IPR028357">
    <property type="entry name" value="UDPglc_DH_bac"/>
</dbReference>
<feature type="domain" description="UDP-glucose/GDP-mannose dehydrogenase C-terminal" evidence="5">
    <location>
        <begin position="303"/>
        <end position="408"/>
    </location>
</feature>
<dbReference type="InterPro" id="IPR036291">
    <property type="entry name" value="NAD(P)-bd_dom_sf"/>
</dbReference>
<reference evidence="6 7" key="1">
    <citation type="submission" date="2023-03" db="EMBL/GenBank/DDBJ databases">
        <title>Halomonas sp. nov., isolated from Korean tranditional fermented seafood 'Jeotgal'.</title>
        <authorList>
            <person name="Kim B."/>
            <person name="Shin N.-R."/>
        </authorList>
    </citation>
    <scope>NUCLEOTIDE SEQUENCE [LARGE SCALE GENOMIC DNA]</scope>
    <source>
        <strain evidence="6 7">SG2L-4</strain>
    </source>
</reference>
<dbReference type="InterPro" id="IPR014027">
    <property type="entry name" value="UDP-Glc/GDP-Man_DH_C"/>
</dbReference>
<keyword evidence="2 3" id="KW-0560">Oxidoreductase</keyword>
<dbReference type="InterPro" id="IPR008927">
    <property type="entry name" value="6-PGluconate_DH-like_C_sf"/>
</dbReference>
<dbReference type="EMBL" id="CP119391">
    <property type="protein sequence ID" value="WNK18920.1"/>
    <property type="molecule type" value="Genomic_DNA"/>
</dbReference>
<dbReference type="Gene3D" id="1.20.5.100">
    <property type="entry name" value="Cytochrome c1, transmembrane anchor, C-terminal"/>
    <property type="match status" value="1"/>
</dbReference>
<evidence type="ECO:0000256" key="4">
    <source>
        <dbReference type="SAM" id="MobiDB-lite"/>
    </source>
</evidence>
<dbReference type="InterPro" id="IPR036220">
    <property type="entry name" value="UDP-Glc/GDP-Man_DH_C_sf"/>
</dbReference>
<evidence type="ECO:0000313" key="6">
    <source>
        <dbReference type="EMBL" id="WNK18920.1"/>
    </source>
</evidence>
<dbReference type="NCBIfam" id="TIGR03026">
    <property type="entry name" value="NDP-sugDHase"/>
    <property type="match status" value="1"/>
</dbReference>
<comment type="similarity">
    <text evidence="3">Belongs to the UDP-glucose/GDP-mannose dehydrogenase family.</text>
</comment>
<dbReference type="Pfam" id="PF00984">
    <property type="entry name" value="UDPG_MGDP_dh"/>
    <property type="match status" value="1"/>
</dbReference>
<dbReference type="RefSeq" id="WP_311881938.1">
    <property type="nucleotide sequence ID" value="NZ_CP119391.1"/>
</dbReference>
<accession>A0ABY9YWS8</accession>
<dbReference type="PANTHER" id="PTHR43750:SF3">
    <property type="entry name" value="UDP-GLUCOSE 6-DEHYDROGENASE TUAD"/>
    <property type="match status" value="1"/>
</dbReference>
<organism evidence="6 7">
    <name type="scientific">Halomonas piscis</name>
    <dbReference type="NCBI Taxonomy" id="3031727"/>
    <lineage>
        <taxon>Bacteria</taxon>
        <taxon>Pseudomonadati</taxon>
        <taxon>Pseudomonadota</taxon>
        <taxon>Gammaproteobacteria</taxon>
        <taxon>Oceanospirillales</taxon>
        <taxon>Halomonadaceae</taxon>
        <taxon>Halomonas</taxon>
    </lineage>
</organism>
<comment type="catalytic activity">
    <reaction evidence="3">
        <text>UDP-alpha-D-glucose + 2 NAD(+) + H2O = UDP-alpha-D-glucuronate + 2 NADH + 3 H(+)</text>
        <dbReference type="Rhea" id="RHEA:23596"/>
        <dbReference type="ChEBI" id="CHEBI:15377"/>
        <dbReference type="ChEBI" id="CHEBI:15378"/>
        <dbReference type="ChEBI" id="CHEBI:57540"/>
        <dbReference type="ChEBI" id="CHEBI:57945"/>
        <dbReference type="ChEBI" id="CHEBI:58052"/>
        <dbReference type="ChEBI" id="CHEBI:58885"/>
        <dbReference type="EC" id="1.1.1.22"/>
    </reaction>
</comment>
<dbReference type="InterPro" id="IPR017476">
    <property type="entry name" value="UDP-Glc/GDP-Man"/>
</dbReference>
<evidence type="ECO:0000259" key="5">
    <source>
        <dbReference type="SMART" id="SM00984"/>
    </source>
</evidence>